<dbReference type="Proteomes" id="UP000827976">
    <property type="component" value="Chromosome 17"/>
</dbReference>
<keyword evidence="2" id="KW-1185">Reference proteome</keyword>
<protein>
    <submittedName>
        <fullName evidence="1">Uncharacterized protein</fullName>
    </submittedName>
</protein>
<organism evidence="1 2">
    <name type="scientific">Dioscorea alata</name>
    <name type="common">Purple yam</name>
    <dbReference type="NCBI Taxonomy" id="55571"/>
    <lineage>
        <taxon>Eukaryota</taxon>
        <taxon>Viridiplantae</taxon>
        <taxon>Streptophyta</taxon>
        <taxon>Embryophyta</taxon>
        <taxon>Tracheophyta</taxon>
        <taxon>Spermatophyta</taxon>
        <taxon>Magnoliopsida</taxon>
        <taxon>Liliopsida</taxon>
        <taxon>Dioscoreales</taxon>
        <taxon>Dioscoreaceae</taxon>
        <taxon>Dioscorea</taxon>
    </lineage>
</organism>
<sequence>MKAFRPSPGFIASGGRYRRRGQNMDEVAFGRGGRDSATGSTKMKCLTFSKAASGEMTDAWSKG</sequence>
<name>A0ACB7UCD6_DIOAL</name>
<proteinExistence type="predicted"/>
<gene>
    <name evidence="1" type="ORF">IHE45_17G051100</name>
</gene>
<evidence type="ECO:0000313" key="2">
    <source>
        <dbReference type="Proteomes" id="UP000827976"/>
    </source>
</evidence>
<evidence type="ECO:0000313" key="1">
    <source>
        <dbReference type="EMBL" id="KAH7657906.1"/>
    </source>
</evidence>
<reference evidence="2" key="1">
    <citation type="journal article" date="2022" name="Nat. Commun.">
        <title>Chromosome evolution and the genetic basis of agronomically important traits in greater yam.</title>
        <authorList>
            <person name="Bredeson J.V."/>
            <person name="Lyons J.B."/>
            <person name="Oniyinde I.O."/>
            <person name="Okereke N.R."/>
            <person name="Kolade O."/>
            <person name="Nnabue I."/>
            <person name="Nwadili C.O."/>
            <person name="Hribova E."/>
            <person name="Parker M."/>
            <person name="Nwogha J."/>
            <person name="Shu S."/>
            <person name="Carlson J."/>
            <person name="Kariba R."/>
            <person name="Muthemba S."/>
            <person name="Knop K."/>
            <person name="Barton G.J."/>
            <person name="Sherwood A.V."/>
            <person name="Lopez-Montes A."/>
            <person name="Asiedu R."/>
            <person name="Jamnadass R."/>
            <person name="Muchugi A."/>
            <person name="Goodstein D."/>
            <person name="Egesi C.N."/>
            <person name="Featherston J."/>
            <person name="Asfaw A."/>
            <person name="Simpson G.G."/>
            <person name="Dolezel J."/>
            <person name="Hendre P.S."/>
            <person name="Van Deynze A."/>
            <person name="Kumar P.L."/>
            <person name="Obidiegwu J.E."/>
            <person name="Bhattacharjee R."/>
            <person name="Rokhsar D.S."/>
        </authorList>
    </citation>
    <scope>NUCLEOTIDE SEQUENCE [LARGE SCALE GENOMIC DNA]</scope>
    <source>
        <strain evidence="2">cv. TDa95/00328</strain>
    </source>
</reference>
<comment type="caution">
    <text evidence="1">The sequence shown here is derived from an EMBL/GenBank/DDBJ whole genome shotgun (WGS) entry which is preliminary data.</text>
</comment>
<accession>A0ACB7UCD6</accession>
<dbReference type="EMBL" id="CM037027">
    <property type="protein sequence ID" value="KAH7657906.1"/>
    <property type="molecule type" value="Genomic_DNA"/>
</dbReference>